<reference evidence="7 8" key="1">
    <citation type="submission" date="2020-05" db="EMBL/GenBank/DDBJ databases">
        <title>Identification and distribution of gene clusters putatively required for synthesis of sphingolipid metabolism inhibitors in phylogenetically diverse species of the filamentous fungus Fusarium.</title>
        <authorList>
            <person name="Kim H.-S."/>
            <person name="Busman M."/>
            <person name="Brown D.W."/>
            <person name="Divon H."/>
            <person name="Uhlig S."/>
            <person name="Proctor R.H."/>
        </authorList>
    </citation>
    <scope>NUCLEOTIDE SEQUENCE [LARGE SCALE GENOMIC DNA]</scope>
    <source>
        <strain evidence="7 8">NRRL 25196</strain>
    </source>
</reference>
<dbReference type="Pfam" id="PF13520">
    <property type="entry name" value="AA_permease_2"/>
    <property type="match status" value="1"/>
</dbReference>
<comment type="caution">
    <text evidence="7">The sequence shown here is derived from an EMBL/GenBank/DDBJ whole genome shotgun (WGS) entry which is preliminary data.</text>
</comment>
<dbReference type="Proteomes" id="UP000574317">
    <property type="component" value="Unassembled WGS sequence"/>
</dbReference>
<evidence type="ECO:0000256" key="4">
    <source>
        <dbReference type="ARBA" id="ARBA00023136"/>
    </source>
</evidence>
<keyword evidence="8" id="KW-1185">Reference proteome</keyword>
<keyword evidence="3 6" id="KW-1133">Transmembrane helix</keyword>
<evidence type="ECO:0000256" key="1">
    <source>
        <dbReference type="ARBA" id="ARBA00004141"/>
    </source>
</evidence>
<keyword evidence="2 6" id="KW-0812">Transmembrane</keyword>
<name>A0A8H5ID16_9HYPO</name>
<gene>
    <name evidence="7" type="ORF">FNAPI_12588</name>
</gene>
<dbReference type="InterPro" id="IPR046670">
    <property type="entry name" value="DUF6540"/>
</dbReference>
<feature type="transmembrane region" description="Helical" evidence="6">
    <location>
        <begin position="20"/>
        <end position="40"/>
    </location>
</feature>
<dbReference type="PANTHER" id="PTHR11785">
    <property type="entry name" value="AMINO ACID TRANSPORTER"/>
    <property type="match status" value="1"/>
</dbReference>
<keyword evidence="4 6" id="KW-0472">Membrane</keyword>
<sequence length="434" mass="48375">SRELAAAVFFRTAFGSSAESALNFCVLLSSFGSLLAVLISQSRQIREIVRQGVLPWTEFWVSTKPFGPPIGPYLPKWGFTFLMIVAPPAGDAFQFVVSLKTYPDAIFHAAMGVGLLLIRRRRSRSGTPRSDFRAWWALVILYLLAQVFLLVMPWIPPEGGIYAGTVSFLWCTYMIVGIGIMATCGIYYYIWMKVIPRWGNYSIRSQVISVDDNGANTHRLLRVPNSKVAEWDATHDELGRDLPPQLMLLPPPPPPPSFRAPATDASSTPQAPVVPESCATEGLLLELIKHNGAPFNDHWAYFVRSSSSPSVGIVYEATGDVRSGFQRQIRRNHDLNSDPPSARIPLQWIDATFVDEKFMVHEQEPIPVCAFEQSLYKVKVPEKTLNNATESEAPKKRIVQRNCQTWIVESADQLVADGIILSDVAAYLHATKQV</sequence>
<dbReference type="GO" id="GO:0016020">
    <property type="term" value="C:membrane"/>
    <property type="evidence" value="ECO:0007669"/>
    <property type="project" value="UniProtKB-SubCell"/>
</dbReference>
<feature type="region of interest" description="Disordered" evidence="5">
    <location>
        <begin position="253"/>
        <end position="273"/>
    </location>
</feature>
<dbReference type="PANTHER" id="PTHR11785:SF353">
    <property type="entry name" value="METHIONINE TRANSPORTER (EUROFUNG)"/>
    <property type="match status" value="1"/>
</dbReference>
<organism evidence="7 8">
    <name type="scientific">Fusarium napiforme</name>
    <dbReference type="NCBI Taxonomy" id="42672"/>
    <lineage>
        <taxon>Eukaryota</taxon>
        <taxon>Fungi</taxon>
        <taxon>Dikarya</taxon>
        <taxon>Ascomycota</taxon>
        <taxon>Pezizomycotina</taxon>
        <taxon>Sordariomycetes</taxon>
        <taxon>Hypocreomycetidae</taxon>
        <taxon>Hypocreales</taxon>
        <taxon>Nectriaceae</taxon>
        <taxon>Fusarium</taxon>
        <taxon>Fusarium fujikuroi species complex</taxon>
    </lineage>
</organism>
<dbReference type="InterPro" id="IPR002293">
    <property type="entry name" value="AA/rel_permease1"/>
</dbReference>
<feature type="non-terminal residue" evidence="7">
    <location>
        <position position="434"/>
    </location>
</feature>
<dbReference type="EMBL" id="JAAOAO010000665">
    <property type="protein sequence ID" value="KAF5533757.1"/>
    <property type="molecule type" value="Genomic_DNA"/>
</dbReference>
<accession>A0A8H5ID16</accession>
<protein>
    <submittedName>
        <fullName evidence="7">High affinity methionine permease</fullName>
    </submittedName>
</protein>
<evidence type="ECO:0000256" key="2">
    <source>
        <dbReference type="ARBA" id="ARBA00022692"/>
    </source>
</evidence>
<proteinExistence type="predicted"/>
<dbReference type="InterPro" id="IPR050598">
    <property type="entry name" value="AminoAcid_Transporter"/>
</dbReference>
<evidence type="ECO:0000256" key="5">
    <source>
        <dbReference type="SAM" id="MobiDB-lite"/>
    </source>
</evidence>
<comment type="subcellular location">
    <subcellularLocation>
        <location evidence="1">Membrane</location>
        <topology evidence="1">Multi-pass membrane protein</topology>
    </subcellularLocation>
</comment>
<dbReference type="AlphaFoldDB" id="A0A8H5ID16"/>
<evidence type="ECO:0000256" key="3">
    <source>
        <dbReference type="ARBA" id="ARBA00022989"/>
    </source>
</evidence>
<feature type="transmembrane region" description="Helical" evidence="6">
    <location>
        <begin position="167"/>
        <end position="190"/>
    </location>
</feature>
<evidence type="ECO:0000313" key="7">
    <source>
        <dbReference type="EMBL" id="KAF5533757.1"/>
    </source>
</evidence>
<evidence type="ECO:0000256" key="6">
    <source>
        <dbReference type="SAM" id="Phobius"/>
    </source>
</evidence>
<dbReference type="Gene3D" id="1.20.1740.10">
    <property type="entry name" value="Amino acid/polyamine transporter I"/>
    <property type="match status" value="1"/>
</dbReference>
<dbReference type="Pfam" id="PF20174">
    <property type="entry name" value="DUF6540"/>
    <property type="match status" value="1"/>
</dbReference>
<feature type="transmembrane region" description="Helical" evidence="6">
    <location>
        <begin position="134"/>
        <end position="155"/>
    </location>
</feature>
<evidence type="ECO:0000313" key="8">
    <source>
        <dbReference type="Proteomes" id="UP000574317"/>
    </source>
</evidence>
<dbReference type="GO" id="GO:0015179">
    <property type="term" value="F:L-amino acid transmembrane transporter activity"/>
    <property type="evidence" value="ECO:0007669"/>
    <property type="project" value="TreeGrafter"/>
</dbReference>